<accession>A0ABU5IWS9</accession>
<dbReference type="InterPro" id="IPR036388">
    <property type="entry name" value="WH-like_DNA-bd_sf"/>
</dbReference>
<keyword evidence="4" id="KW-0804">Transcription</keyword>
<dbReference type="RefSeq" id="WP_322445907.1">
    <property type="nucleotide sequence ID" value="NZ_JAXOFX010000003.1"/>
</dbReference>
<dbReference type="InterPro" id="IPR013249">
    <property type="entry name" value="RNA_pol_sigma70_r4_t2"/>
</dbReference>
<dbReference type="NCBIfam" id="TIGR02937">
    <property type="entry name" value="sigma70-ECF"/>
    <property type="match status" value="1"/>
</dbReference>
<evidence type="ECO:0000256" key="1">
    <source>
        <dbReference type="ARBA" id="ARBA00010641"/>
    </source>
</evidence>
<dbReference type="PANTHER" id="PTHR43133">
    <property type="entry name" value="RNA POLYMERASE ECF-TYPE SIGMA FACTO"/>
    <property type="match status" value="1"/>
</dbReference>
<dbReference type="Gene3D" id="1.10.1740.10">
    <property type="match status" value="1"/>
</dbReference>
<evidence type="ECO:0000259" key="5">
    <source>
        <dbReference type="Pfam" id="PF04542"/>
    </source>
</evidence>
<dbReference type="Pfam" id="PF08281">
    <property type="entry name" value="Sigma70_r4_2"/>
    <property type="match status" value="1"/>
</dbReference>
<evidence type="ECO:0000256" key="3">
    <source>
        <dbReference type="ARBA" id="ARBA00023082"/>
    </source>
</evidence>
<organism evidence="7 8">
    <name type="scientific">Robertmurraya mangrovi</name>
    <dbReference type="NCBI Taxonomy" id="3098077"/>
    <lineage>
        <taxon>Bacteria</taxon>
        <taxon>Bacillati</taxon>
        <taxon>Bacillota</taxon>
        <taxon>Bacilli</taxon>
        <taxon>Bacillales</taxon>
        <taxon>Bacillaceae</taxon>
        <taxon>Robertmurraya</taxon>
    </lineage>
</organism>
<dbReference type="InterPro" id="IPR013325">
    <property type="entry name" value="RNA_pol_sigma_r2"/>
</dbReference>
<evidence type="ECO:0000256" key="2">
    <source>
        <dbReference type="ARBA" id="ARBA00023015"/>
    </source>
</evidence>
<dbReference type="SUPFAM" id="SSF88659">
    <property type="entry name" value="Sigma3 and sigma4 domains of RNA polymerase sigma factors"/>
    <property type="match status" value="1"/>
</dbReference>
<sequence length="188" mass="22431">MNSRSNLETIIATTDDRSIVIECIMDEYGTVIKRLIFSYVKDWDIASDLTQEVFITCYEKLETFQQKSSFKTWIYRIAINKSKDYLKSWSYRNMVLNEKILFFKKDNNKGPDASIIDKEFSTELSKIIWDLPVKYREVILLYFYQEHTLHEISEMLTLPLSTVKSRLYRGQDRIKKMYLFSDRGEQHG</sequence>
<dbReference type="EMBL" id="JAXOFX010000003">
    <property type="protein sequence ID" value="MDZ5471619.1"/>
    <property type="molecule type" value="Genomic_DNA"/>
</dbReference>
<gene>
    <name evidence="7" type="ORF">SM124_07640</name>
</gene>
<dbReference type="Proteomes" id="UP001290455">
    <property type="component" value="Unassembled WGS sequence"/>
</dbReference>
<dbReference type="SUPFAM" id="SSF88946">
    <property type="entry name" value="Sigma2 domain of RNA polymerase sigma factors"/>
    <property type="match status" value="1"/>
</dbReference>
<comment type="caution">
    <text evidence="7">The sequence shown here is derived from an EMBL/GenBank/DDBJ whole genome shotgun (WGS) entry which is preliminary data.</text>
</comment>
<protein>
    <submittedName>
        <fullName evidence="7">Sigma-70 family RNA polymerase sigma factor</fullName>
    </submittedName>
</protein>
<keyword evidence="2" id="KW-0805">Transcription regulation</keyword>
<dbReference type="CDD" id="cd06171">
    <property type="entry name" value="Sigma70_r4"/>
    <property type="match status" value="1"/>
</dbReference>
<name>A0ABU5IWS9_9BACI</name>
<reference evidence="7 8" key="1">
    <citation type="submission" date="2023-11" db="EMBL/GenBank/DDBJ databases">
        <title>Bacillus jintuensis, isolated from a mudflat on the Beibu Gulf coast.</title>
        <authorList>
            <person name="Li M."/>
        </authorList>
    </citation>
    <scope>NUCLEOTIDE SEQUENCE [LARGE SCALE GENOMIC DNA]</scope>
    <source>
        <strain evidence="7 8">31A1R</strain>
    </source>
</reference>
<feature type="domain" description="RNA polymerase sigma-70 region 2" evidence="5">
    <location>
        <begin position="26"/>
        <end position="88"/>
    </location>
</feature>
<evidence type="ECO:0000259" key="6">
    <source>
        <dbReference type="Pfam" id="PF08281"/>
    </source>
</evidence>
<dbReference type="InterPro" id="IPR013324">
    <property type="entry name" value="RNA_pol_sigma_r3/r4-like"/>
</dbReference>
<dbReference type="InterPro" id="IPR014284">
    <property type="entry name" value="RNA_pol_sigma-70_dom"/>
</dbReference>
<keyword evidence="8" id="KW-1185">Reference proteome</keyword>
<comment type="similarity">
    <text evidence="1">Belongs to the sigma-70 factor family. ECF subfamily.</text>
</comment>
<evidence type="ECO:0000313" key="7">
    <source>
        <dbReference type="EMBL" id="MDZ5471619.1"/>
    </source>
</evidence>
<dbReference type="InterPro" id="IPR039425">
    <property type="entry name" value="RNA_pol_sigma-70-like"/>
</dbReference>
<dbReference type="Gene3D" id="1.10.10.10">
    <property type="entry name" value="Winged helix-like DNA-binding domain superfamily/Winged helix DNA-binding domain"/>
    <property type="match status" value="1"/>
</dbReference>
<dbReference type="Pfam" id="PF04542">
    <property type="entry name" value="Sigma70_r2"/>
    <property type="match status" value="1"/>
</dbReference>
<keyword evidence="3" id="KW-0731">Sigma factor</keyword>
<dbReference type="InterPro" id="IPR007627">
    <property type="entry name" value="RNA_pol_sigma70_r2"/>
</dbReference>
<evidence type="ECO:0000313" key="8">
    <source>
        <dbReference type="Proteomes" id="UP001290455"/>
    </source>
</evidence>
<evidence type="ECO:0000256" key="4">
    <source>
        <dbReference type="ARBA" id="ARBA00023163"/>
    </source>
</evidence>
<proteinExistence type="inferred from homology"/>
<feature type="domain" description="RNA polymerase sigma factor 70 region 4 type 2" evidence="6">
    <location>
        <begin position="131"/>
        <end position="170"/>
    </location>
</feature>
<dbReference type="PANTHER" id="PTHR43133:SF60">
    <property type="entry name" value="RNA POLYMERASE SIGMA FACTOR SIGV"/>
    <property type="match status" value="1"/>
</dbReference>